<comment type="similarity">
    <text evidence="1">Belongs to the PemK/MazF family.</text>
</comment>
<dbReference type="GO" id="GO:0003677">
    <property type="term" value="F:DNA binding"/>
    <property type="evidence" value="ECO:0007669"/>
    <property type="project" value="InterPro"/>
</dbReference>
<dbReference type="InterPro" id="IPR003477">
    <property type="entry name" value="PemK-like"/>
</dbReference>
<proteinExistence type="inferred from homology"/>
<sequence>MNYPRQRDIVWIDFDSSKGKEMRKRRPALVVSKDSFNPLTGFCLVCPITSTKRGFATYIEIKDPQLVSGEIVTHQMRAMDYISRNEYRENRRM</sequence>
<dbReference type="PANTHER" id="PTHR33988:SF3">
    <property type="entry name" value="ENDORIBONUCLEASE TOXIN CHPB-RELATED"/>
    <property type="match status" value="1"/>
</dbReference>
<keyword evidence="2" id="KW-1277">Toxin-antitoxin system</keyword>
<dbReference type="GO" id="GO:0006402">
    <property type="term" value="P:mRNA catabolic process"/>
    <property type="evidence" value="ECO:0007669"/>
    <property type="project" value="TreeGrafter"/>
</dbReference>
<reference evidence="3 4" key="1">
    <citation type="submission" date="2017-05" db="EMBL/GenBank/DDBJ databases">
        <title>The Genome Sequence of Enterococcus sp. 8G7_MSG3316.</title>
        <authorList>
            <consortium name="The Broad Institute Genomics Platform"/>
            <consortium name="The Broad Institute Genomic Center for Infectious Diseases"/>
            <person name="Earl A."/>
            <person name="Manson A."/>
            <person name="Schwartman J."/>
            <person name="Gilmore M."/>
            <person name="Abouelleil A."/>
            <person name="Cao P."/>
            <person name="Chapman S."/>
            <person name="Cusick C."/>
            <person name="Shea T."/>
            <person name="Young S."/>
            <person name="Neafsey D."/>
            <person name="Nusbaum C."/>
            <person name="Birren B."/>
        </authorList>
    </citation>
    <scope>NUCLEOTIDE SEQUENCE [LARGE SCALE GENOMIC DNA]</scope>
    <source>
        <strain evidence="3 4">8G7_MSG3316</strain>
    </source>
</reference>
<dbReference type="EMBL" id="NGKU01000001">
    <property type="protein sequence ID" value="OTN77418.1"/>
    <property type="molecule type" value="Genomic_DNA"/>
</dbReference>
<name>A0A242A8Q8_9ENTE</name>
<evidence type="ECO:0008006" key="5">
    <source>
        <dbReference type="Google" id="ProtNLM"/>
    </source>
</evidence>
<evidence type="ECO:0000313" key="4">
    <source>
        <dbReference type="Proteomes" id="UP000195043"/>
    </source>
</evidence>
<evidence type="ECO:0000313" key="3">
    <source>
        <dbReference type="EMBL" id="OTN77418.1"/>
    </source>
</evidence>
<dbReference type="GO" id="GO:0004521">
    <property type="term" value="F:RNA endonuclease activity"/>
    <property type="evidence" value="ECO:0007669"/>
    <property type="project" value="TreeGrafter"/>
</dbReference>
<dbReference type="Gene3D" id="2.30.30.110">
    <property type="match status" value="1"/>
</dbReference>
<dbReference type="InterPro" id="IPR011067">
    <property type="entry name" value="Plasmid_toxin/cell-grow_inhib"/>
</dbReference>
<evidence type="ECO:0000256" key="2">
    <source>
        <dbReference type="ARBA" id="ARBA00022649"/>
    </source>
</evidence>
<accession>A0A242A8Q8</accession>
<dbReference type="PANTHER" id="PTHR33988">
    <property type="entry name" value="ENDORIBONUCLEASE MAZF-RELATED"/>
    <property type="match status" value="1"/>
</dbReference>
<dbReference type="Pfam" id="PF02452">
    <property type="entry name" value="PemK_toxin"/>
    <property type="match status" value="1"/>
</dbReference>
<gene>
    <name evidence="3" type="ORF">A5886_002518</name>
</gene>
<dbReference type="AlphaFoldDB" id="A0A242A8Q8"/>
<organism evidence="3 4">
    <name type="scientific">Candidatus Enterococcus testudinis</name>
    <dbReference type="NCBI Taxonomy" id="1834191"/>
    <lineage>
        <taxon>Bacteria</taxon>
        <taxon>Bacillati</taxon>
        <taxon>Bacillota</taxon>
        <taxon>Bacilli</taxon>
        <taxon>Lactobacillales</taxon>
        <taxon>Enterococcaceae</taxon>
        <taxon>Enterococcus</taxon>
    </lineage>
</organism>
<keyword evidence="4" id="KW-1185">Reference proteome</keyword>
<evidence type="ECO:0000256" key="1">
    <source>
        <dbReference type="ARBA" id="ARBA00007521"/>
    </source>
</evidence>
<dbReference type="SUPFAM" id="SSF50118">
    <property type="entry name" value="Cell growth inhibitor/plasmid maintenance toxic component"/>
    <property type="match status" value="1"/>
</dbReference>
<dbReference type="STRING" id="1834191.A5886_002518"/>
<dbReference type="GO" id="GO:0016075">
    <property type="term" value="P:rRNA catabolic process"/>
    <property type="evidence" value="ECO:0007669"/>
    <property type="project" value="TreeGrafter"/>
</dbReference>
<comment type="caution">
    <text evidence="3">The sequence shown here is derived from an EMBL/GenBank/DDBJ whole genome shotgun (WGS) entry which is preliminary data.</text>
</comment>
<protein>
    <recommendedName>
        <fullName evidence="5">MazF family toxin-antitoxin system, toxin component</fullName>
    </recommendedName>
</protein>
<dbReference type="Proteomes" id="UP000195043">
    <property type="component" value="Unassembled WGS sequence"/>
</dbReference>